<dbReference type="GO" id="GO:0048544">
    <property type="term" value="P:recognition of pollen"/>
    <property type="evidence" value="ECO:0007669"/>
    <property type="project" value="InterPro"/>
</dbReference>
<dbReference type="Pfam" id="PF00954">
    <property type="entry name" value="S_locus_glycop"/>
    <property type="match status" value="1"/>
</dbReference>
<comment type="caution">
    <text evidence="10">Lacks conserved residue(s) required for the propagation of feature annotation.</text>
</comment>
<evidence type="ECO:0000256" key="6">
    <source>
        <dbReference type="ARBA" id="ARBA00023170"/>
    </source>
</evidence>
<organism evidence="14 15">
    <name type="scientific">Canavalia gladiata</name>
    <name type="common">Sword bean</name>
    <name type="synonym">Dolichos gladiatus</name>
    <dbReference type="NCBI Taxonomy" id="3824"/>
    <lineage>
        <taxon>Eukaryota</taxon>
        <taxon>Viridiplantae</taxon>
        <taxon>Streptophyta</taxon>
        <taxon>Embryophyta</taxon>
        <taxon>Tracheophyta</taxon>
        <taxon>Spermatophyta</taxon>
        <taxon>Magnoliopsida</taxon>
        <taxon>eudicotyledons</taxon>
        <taxon>Gunneridae</taxon>
        <taxon>Pentapetalae</taxon>
        <taxon>rosids</taxon>
        <taxon>fabids</taxon>
        <taxon>Fabales</taxon>
        <taxon>Fabaceae</taxon>
        <taxon>Papilionoideae</taxon>
        <taxon>50 kb inversion clade</taxon>
        <taxon>NPAAA clade</taxon>
        <taxon>indigoferoid/millettioid clade</taxon>
        <taxon>Phaseoleae</taxon>
        <taxon>Canavalia</taxon>
    </lineage>
</organism>
<dbReference type="InterPro" id="IPR035446">
    <property type="entry name" value="SLSG/EP1"/>
</dbReference>
<comment type="caution">
    <text evidence="14">The sequence shown here is derived from an EMBL/GenBank/DDBJ whole genome shotgun (WGS) entry which is preliminary data.</text>
</comment>
<dbReference type="EMBL" id="JAYMYQ010000009">
    <property type="protein sequence ID" value="KAK7312948.1"/>
    <property type="molecule type" value="Genomic_DNA"/>
</dbReference>
<keyword evidence="10" id="KW-0245">EGF-like domain</keyword>
<proteinExistence type="predicted"/>
<keyword evidence="7" id="KW-0325">Glycoprotein</keyword>
<dbReference type="Proteomes" id="UP001367508">
    <property type="component" value="Unassembled WGS sequence"/>
</dbReference>
<keyword evidence="3" id="KW-0597">Phosphoprotein</keyword>
<dbReference type="InterPro" id="IPR003609">
    <property type="entry name" value="Pan_app"/>
</dbReference>
<sequence>MKTCTSLDSLAVNESIRDGESLVSEDGTFEVGFFSPGNSTGRYLGVWYRNLYPLTVVWVANRETPLQNGSSVLKLDEKGVLVVLNGTNTSVWSSNISNQTVNNPIAQILDSGNLVIKNGQDAKEEHLLWQSFDYPCDTMMPGMKLGWNLMTGLDRFLSSWKSADDPARGEYSAKVDITGYPQLVLMKGSAIMFRLGSWNGLALTGYPTQQLKQKQRYKFVMNAKEVYHVYEDLDSSMVSIYTLNPSGIVQGLVWTSQSSSRIVIAAGGDDTCDNYALCGANSICNMEGNAPKCECLKGYVPKFPEQWNMSYWSGGCVPRNKSTCKGSNLDGFWRYRHIKLPDTSLSWFNKTMNLKECQKLCLKNCSCAAYANLDIRGGGSGCLLWFDDLVDMRKFSQLGQDLYIRVPASELGI</sequence>
<evidence type="ECO:0000256" key="7">
    <source>
        <dbReference type="ARBA" id="ARBA00023180"/>
    </source>
</evidence>
<dbReference type="PROSITE" id="PS50927">
    <property type="entry name" value="BULB_LECTIN"/>
    <property type="match status" value="1"/>
</dbReference>
<gene>
    <name evidence="14" type="ORF">VNO77_37221</name>
</gene>
<feature type="domain" description="Bulb-type lectin" evidence="12">
    <location>
        <begin position="7"/>
        <end position="129"/>
    </location>
</feature>
<evidence type="ECO:0000259" key="11">
    <source>
        <dbReference type="PROSITE" id="PS50026"/>
    </source>
</evidence>
<keyword evidence="5" id="KW-1015">Disulfide bond</keyword>
<reference evidence="14 15" key="1">
    <citation type="submission" date="2024-01" db="EMBL/GenBank/DDBJ databases">
        <title>The genomes of 5 underutilized Papilionoideae crops provide insights into root nodulation and disease resistanc.</title>
        <authorList>
            <person name="Jiang F."/>
        </authorList>
    </citation>
    <scope>NUCLEOTIDE SEQUENCE [LARGE SCALE GENOMIC DNA]</scope>
    <source>
        <strain evidence="14">LVBAO_FW01</strain>
        <tissue evidence="14">Leaves</tissue>
    </source>
</reference>
<keyword evidence="15" id="KW-1185">Reference proteome</keyword>
<dbReference type="FunFam" id="2.90.10.10:FF:000004">
    <property type="entry name" value="G-type lectin S-receptor-like serine/threonine-protein kinase"/>
    <property type="match status" value="1"/>
</dbReference>
<evidence type="ECO:0000256" key="5">
    <source>
        <dbReference type="ARBA" id="ARBA00023157"/>
    </source>
</evidence>
<evidence type="ECO:0000256" key="1">
    <source>
        <dbReference type="ARBA" id="ARBA00003061"/>
    </source>
</evidence>
<dbReference type="SMART" id="SM00108">
    <property type="entry name" value="B_lectin"/>
    <property type="match status" value="1"/>
</dbReference>
<evidence type="ECO:0000313" key="15">
    <source>
        <dbReference type="Proteomes" id="UP001367508"/>
    </source>
</evidence>
<dbReference type="InterPro" id="IPR036426">
    <property type="entry name" value="Bulb-type_lectin_dom_sf"/>
</dbReference>
<dbReference type="InterPro" id="IPR000858">
    <property type="entry name" value="S_locus_glycoprot_dom"/>
</dbReference>
<dbReference type="SUPFAM" id="SSF51110">
    <property type="entry name" value="alpha-D-mannose-specific plant lectins"/>
    <property type="match status" value="1"/>
</dbReference>
<dbReference type="PIRSF" id="PIRSF002686">
    <property type="entry name" value="SLG"/>
    <property type="match status" value="1"/>
</dbReference>
<dbReference type="Pfam" id="PF01453">
    <property type="entry name" value="B_lectin"/>
    <property type="match status" value="1"/>
</dbReference>
<dbReference type="PROSITE" id="PS50948">
    <property type="entry name" value="PAN"/>
    <property type="match status" value="1"/>
</dbReference>
<comment type="catalytic activity">
    <reaction evidence="8">
        <text>L-threonyl-[protein] + ATP = O-phospho-L-threonyl-[protein] + ADP + H(+)</text>
        <dbReference type="Rhea" id="RHEA:46608"/>
        <dbReference type="Rhea" id="RHEA-COMP:11060"/>
        <dbReference type="Rhea" id="RHEA-COMP:11605"/>
        <dbReference type="ChEBI" id="CHEBI:15378"/>
        <dbReference type="ChEBI" id="CHEBI:30013"/>
        <dbReference type="ChEBI" id="CHEBI:30616"/>
        <dbReference type="ChEBI" id="CHEBI:61977"/>
        <dbReference type="ChEBI" id="CHEBI:456216"/>
        <dbReference type="EC" id="2.7.11.1"/>
    </reaction>
</comment>
<dbReference type="AlphaFoldDB" id="A0AAN9PYA3"/>
<evidence type="ECO:0000256" key="4">
    <source>
        <dbReference type="ARBA" id="ARBA00022729"/>
    </source>
</evidence>
<dbReference type="Gene3D" id="3.50.4.10">
    <property type="entry name" value="Hepatocyte Growth Factor"/>
    <property type="match status" value="1"/>
</dbReference>
<dbReference type="CDD" id="cd01098">
    <property type="entry name" value="PAN_AP_plant"/>
    <property type="match status" value="1"/>
</dbReference>
<dbReference type="CDD" id="cd00028">
    <property type="entry name" value="B_lectin"/>
    <property type="match status" value="1"/>
</dbReference>
<name>A0AAN9PYA3_CANGL</name>
<dbReference type="Gene3D" id="2.90.10.10">
    <property type="entry name" value="Bulb-type lectin domain"/>
    <property type="match status" value="1"/>
</dbReference>
<evidence type="ECO:0000259" key="12">
    <source>
        <dbReference type="PROSITE" id="PS50927"/>
    </source>
</evidence>
<dbReference type="InterPro" id="IPR001480">
    <property type="entry name" value="Bulb-type_lectin_dom"/>
</dbReference>
<dbReference type="EC" id="2.7.11.1" evidence="2"/>
<evidence type="ECO:0000256" key="10">
    <source>
        <dbReference type="PROSITE-ProRule" id="PRU00076"/>
    </source>
</evidence>
<comment type="function">
    <text evidence="1">Involved in sporophytic self-incompatibility system (the inability of flowering plants to achieve self-fertilization).</text>
</comment>
<keyword evidence="4" id="KW-0732">Signal</keyword>
<evidence type="ECO:0000256" key="9">
    <source>
        <dbReference type="ARBA" id="ARBA00048679"/>
    </source>
</evidence>
<feature type="domain" description="EGF-like" evidence="11">
    <location>
        <begin position="268"/>
        <end position="305"/>
    </location>
</feature>
<dbReference type="PANTHER" id="PTHR32444:SF183">
    <property type="entry name" value="APPLE DOMAIN-CONTAINING PROTEIN"/>
    <property type="match status" value="1"/>
</dbReference>
<evidence type="ECO:0000313" key="14">
    <source>
        <dbReference type="EMBL" id="KAK7312948.1"/>
    </source>
</evidence>
<dbReference type="InterPro" id="IPR000742">
    <property type="entry name" value="EGF"/>
</dbReference>
<evidence type="ECO:0000259" key="13">
    <source>
        <dbReference type="PROSITE" id="PS50948"/>
    </source>
</evidence>
<dbReference type="Pfam" id="PF08276">
    <property type="entry name" value="PAN_2"/>
    <property type="match status" value="1"/>
</dbReference>
<protein>
    <recommendedName>
        <fullName evidence="2">non-specific serine/threonine protein kinase</fullName>
        <ecNumber evidence="2">2.7.11.1</ecNumber>
    </recommendedName>
</protein>
<evidence type="ECO:0000256" key="2">
    <source>
        <dbReference type="ARBA" id="ARBA00012513"/>
    </source>
</evidence>
<keyword evidence="6" id="KW-0675">Receptor</keyword>
<dbReference type="PROSITE" id="PS50026">
    <property type="entry name" value="EGF_3"/>
    <property type="match status" value="1"/>
</dbReference>
<feature type="domain" description="Apple" evidence="13">
    <location>
        <begin position="324"/>
        <end position="407"/>
    </location>
</feature>
<dbReference type="GO" id="GO:0004674">
    <property type="term" value="F:protein serine/threonine kinase activity"/>
    <property type="evidence" value="ECO:0007669"/>
    <property type="project" value="UniProtKB-EC"/>
</dbReference>
<accession>A0AAN9PYA3</accession>
<dbReference type="FunFam" id="3.50.4.10:FF:000002">
    <property type="entry name" value="G-type lectin S-receptor-like serine/threonine-protein kinase"/>
    <property type="match status" value="1"/>
</dbReference>
<evidence type="ECO:0000256" key="8">
    <source>
        <dbReference type="ARBA" id="ARBA00047899"/>
    </source>
</evidence>
<evidence type="ECO:0000256" key="3">
    <source>
        <dbReference type="ARBA" id="ARBA00022553"/>
    </source>
</evidence>
<comment type="catalytic activity">
    <reaction evidence="9">
        <text>L-seryl-[protein] + ATP = O-phospho-L-seryl-[protein] + ADP + H(+)</text>
        <dbReference type="Rhea" id="RHEA:17989"/>
        <dbReference type="Rhea" id="RHEA-COMP:9863"/>
        <dbReference type="Rhea" id="RHEA-COMP:11604"/>
        <dbReference type="ChEBI" id="CHEBI:15378"/>
        <dbReference type="ChEBI" id="CHEBI:29999"/>
        <dbReference type="ChEBI" id="CHEBI:30616"/>
        <dbReference type="ChEBI" id="CHEBI:83421"/>
        <dbReference type="ChEBI" id="CHEBI:456216"/>
        <dbReference type="EC" id="2.7.11.1"/>
    </reaction>
</comment>
<dbReference type="PANTHER" id="PTHR32444">
    <property type="entry name" value="BULB-TYPE LECTIN DOMAIN-CONTAINING PROTEIN"/>
    <property type="match status" value="1"/>
</dbReference>
<dbReference type="SMART" id="SM00473">
    <property type="entry name" value="PAN_AP"/>
    <property type="match status" value="1"/>
</dbReference>